<dbReference type="GO" id="GO:0012505">
    <property type="term" value="C:endomembrane system"/>
    <property type="evidence" value="ECO:0007669"/>
    <property type="project" value="UniProtKB-SubCell"/>
</dbReference>
<evidence type="ECO:0000256" key="8">
    <source>
        <dbReference type="ARBA" id="ARBA00022989"/>
    </source>
</evidence>
<reference evidence="15" key="1">
    <citation type="submission" date="2012-12" db="EMBL/GenBank/DDBJ databases">
        <authorList>
            <person name="Hellsten U."/>
            <person name="Grimwood J."/>
            <person name="Chapman J.A."/>
            <person name="Shapiro H."/>
            <person name="Aerts A."/>
            <person name="Otillar R.P."/>
            <person name="Terry A.Y."/>
            <person name="Boore J.L."/>
            <person name="Simakov O."/>
            <person name="Marletaz F."/>
            <person name="Cho S.-J."/>
            <person name="Edsinger-Gonzales E."/>
            <person name="Havlak P."/>
            <person name="Kuo D.-H."/>
            <person name="Larsson T."/>
            <person name="Lv J."/>
            <person name="Arendt D."/>
            <person name="Savage R."/>
            <person name="Osoegawa K."/>
            <person name="de Jong P."/>
            <person name="Lindberg D.R."/>
            <person name="Seaver E.C."/>
            <person name="Weisblat D.A."/>
            <person name="Putnam N.H."/>
            <person name="Grigoriev I.V."/>
            <person name="Rokhsar D.S."/>
        </authorList>
    </citation>
    <scope>NUCLEOTIDE SEQUENCE</scope>
</reference>
<evidence type="ECO:0000313" key="15">
    <source>
        <dbReference type="Proteomes" id="UP000015101"/>
    </source>
</evidence>
<keyword evidence="4" id="KW-0633">Potassium transport</keyword>
<keyword evidence="7" id="KW-0630">Potassium</keyword>
<dbReference type="GO" id="GO:0016020">
    <property type="term" value="C:membrane"/>
    <property type="evidence" value="ECO:0007669"/>
    <property type="project" value="InterPro"/>
</dbReference>
<name>T1G415_HELRO</name>
<evidence type="ECO:0000256" key="9">
    <source>
        <dbReference type="ARBA" id="ARBA00023065"/>
    </source>
</evidence>
<dbReference type="EnsemblMetazoa" id="HelroT80480">
    <property type="protein sequence ID" value="HelroP80480"/>
    <property type="gene ID" value="HelroG80480"/>
</dbReference>
<dbReference type="RefSeq" id="XP_009018640.1">
    <property type="nucleotide sequence ID" value="XM_009020392.1"/>
</dbReference>
<dbReference type="Proteomes" id="UP000015101">
    <property type="component" value="Unassembled WGS sequence"/>
</dbReference>
<comment type="similarity">
    <text evidence="2">Belongs to the TMEM38 family.</text>
</comment>
<accession>T1G415</accession>
<dbReference type="AlphaFoldDB" id="T1G415"/>
<reference evidence="14" key="3">
    <citation type="submission" date="2015-06" db="UniProtKB">
        <authorList>
            <consortium name="EnsemblMetazoa"/>
        </authorList>
    </citation>
    <scope>IDENTIFICATION</scope>
</reference>
<dbReference type="HOGENOM" id="CLU_1490590_0_0_1"/>
<evidence type="ECO:0000256" key="4">
    <source>
        <dbReference type="ARBA" id="ARBA00022538"/>
    </source>
</evidence>
<sequence>MATSLSKLNMHPHFEAVHYILMCMLFRKDDCGNLAPSFCRKHIVASWFGSMILCFSGSIVSNLLIGEVLIIPFKYHENIILASVIWFLVNYSPIGMTLKVLNLTFIRLILNTFWCLFIVNKVQSGVMYGVKHYPGAYFIIVALGVSKGAGHLFMNAVLKAIKGTYVERDNEFLFLSTLVFP</sequence>
<evidence type="ECO:0000256" key="7">
    <source>
        <dbReference type="ARBA" id="ARBA00022958"/>
    </source>
</evidence>
<keyword evidence="9" id="KW-0406">Ion transport</keyword>
<feature type="transmembrane region" description="Helical" evidence="12">
    <location>
        <begin position="47"/>
        <end position="73"/>
    </location>
</feature>
<protein>
    <submittedName>
        <fullName evidence="13 14">Uncharacterized protein</fullName>
    </submittedName>
</protein>
<feature type="transmembrane region" description="Helical" evidence="12">
    <location>
        <begin position="79"/>
        <end position="101"/>
    </location>
</feature>
<proteinExistence type="inferred from homology"/>
<dbReference type="OMA" id="ACWIATI"/>
<keyword evidence="5 12" id="KW-0812">Transmembrane</keyword>
<keyword evidence="15" id="KW-1185">Reference proteome</keyword>
<keyword evidence="8 12" id="KW-1133">Transmembrane helix</keyword>
<dbReference type="GeneID" id="20215813"/>
<evidence type="ECO:0000256" key="11">
    <source>
        <dbReference type="ARBA" id="ARBA00023303"/>
    </source>
</evidence>
<feature type="transmembrane region" description="Helical" evidence="12">
    <location>
        <begin position="108"/>
        <end position="130"/>
    </location>
</feature>
<keyword evidence="6" id="KW-0631">Potassium channel</keyword>
<dbReference type="PANTHER" id="PTHR12454">
    <property type="entry name" value="TRIMERIC INTRACELLULAR CATION CHANNEL"/>
    <property type="match status" value="1"/>
</dbReference>
<keyword evidence="10 12" id="KW-0472">Membrane</keyword>
<dbReference type="PANTHER" id="PTHR12454:SF11">
    <property type="entry name" value="GH25683P"/>
    <property type="match status" value="1"/>
</dbReference>
<evidence type="ECO:0000313" key="13">
    <source>
        <dbReference type="EMBL" id="ESO03492.1"/>
    </source>
</evidence>
<dbReference type="EMBL" id="KB096633">
    <property type="protein sequence ID" value="ESO03492.1"/>
    <property type="molecule type" value="Genomic_DNA"/>
</dbReference>
<evidence type="ECO:0000256" key="1">
    <source>
        <dbReference type="ARBA" id="ARBA00004127"/>
    </source>
</evidence>
<feature type="transmembrane region" description="Helical" evidence="12">
    <location>
        <begin position="136"/>
        <end position="158"/>
    </location>
</feature>
<dbReference type="InterPro" id="IPR007866">
    <property type="entry name" value="TRIC_channel"/>
</dbReference>
<evidence type="ECO:0000313" key="14">
    <source>
        <dbReference type="EnsemblMetazoa" id="HelroP80480"/>
    </source>
</evidence>
<evidence type="ECO:0000256" key="10">
    <source>
        <dbReference type="ARBA" id="ARBA00023136"/>
    </source>
</evidence>
<keyword evidence="3" id="KW-0813">Transport</keyword>
<evidence type="ECO:0000256" key="2">
    <source>
        <dbReference type="ARBA" id="ARBA00005766"/>
    </source>
</evidence>
<evidence type="ECO:0000256" key="5">
    <source>
        <dbReference type="ARBA" id="ARBA00022692"/>
    </source>
</evidence>
<dbReference type="EMBL" id="AMQM01004721">
    <property type="status" value="NOT_ANNOTATED_CDS"/>
    <property type="molecule type" value="Genomic_DNA"/>
</dbReference>
<reference evidence="13 15" key="2">
    <citation type="journal article" date="2013" name="Nature">
        <title>Insights into bilaterian evolution from three spiralian genomes.</title>
        <authorList>
            <person name="Simakov O."/>
            <person name="Marletaz F."/>
            <person name="Cho S.J."/>
            <person name="Edsinger-Gonzales E."/>
            <person name="Havlak P."/>
            <person name="Hellsten U."/>
            <person name="Kuo D.H."/>
            <person name="Larsson T."/>
            <person name="Lv J."/>
            <person name="Arendt D."/>
            <person name="Savage R."/>
            <person name="Osoegawa K."/>
            <person name="de Jong P."/>
            <person name="Grimwood J."/>
            <person name="Chapman J.A."/>
            <person name="Shapiro H."/>
            <person name="Aerts A."/>
            <person name="Otillar R.P."/>
            <person name="Terry A.Y."/>
            <person name="Boore J.L."/>
            <person name="Grigoriev I.V."/>
            <person name="Lindberg D.R."/>
            <person name="Seaver E.C."/>
            <person name="Weisblat D.A."/>
            <person name="Putnam N.H."/>
            <person name="Rokhsar D.S."/>
        </authorList>
    </citation>
    <scope>NUCLEOTIDE SEQUENCE</scope>
</reference>
<dbReference type="GO" id="GO:0042802">
    <property type="term" value="F:identical protein binding"/>
    <property type="evidence" value="ECO:0007669"/>
    <property type="project" value="InterPro"/>
</dbReference>
<organism evidence="14 15">
    <name type="scientific">Helobdella robusta</name>
    <name type="common">Californian leech</name>
    <dbReference type="NCBI Taxonomy" id="6412"/>
    <lineage>
        <taxon>Eukaryota</taxon>
        <taxon>Metazoa</taxon>
        <taxon>Spiralia</taxon>
        <taxon>Lophotrochozoa</taxon>
        <taxon>Annelida</taxon>
        <taxon>Clitellata</taxon>
        <taxon>Hirudinea</taxon>
        <taxon>Rhynchobdellida</taxon>
        <taxon>Glossiphoniidae</taxon>
        <taxon>Helobdella</taxon>
    </lineage>
</organism>
<gene>
    <name evidence="14" type="primary">20215813</name>
    <name evidence="13" type="ORF">HELRODRAFT_80480</name>
</gene>
<dbReference type="eggNOG" id="KOG3944">
    <property type="taxonomic scope" value="Eukaryota"/>
</dbReference>
<dbReference type="KEGG" id="hro:HELRODRAFT_80480"/>
<comment type="subcellular location">
    <subcellularLocation>
        <location evidence="1">Endomembrane system</location>
        <topology evidence="1">Multi-pass membrane protein</topology>
    </subcellularLocation>
</comment>
<dbReference type="CTD" id="20215813"/>
<dbReference type="OrthoDB" id="195817at2759"/>
<evidence type="ECO:0000256" key="6">
    <source>
        <dbReference type="ARBA" id="ARBA00022826"/>
    </source>
</evidence>
<dbReference type="InParanoid" id="T1G415"/>
<keyword evidence="11" id="KW-0407">Ion channel</keyword>
<dbReference type="Pfam" id="PF05197">
    <property type="entry name" value="TRIC"/>
    <property type="match status" value="1"/>
</dbReference>
<evidence type="ECO:0000256" key="3">
    <source>
        <dbReference type="ARBA" id="ARBA00022448"/>
    </source>
</evidence>
<evidence type="ECO:0000256" key="12">
    <source>
        <dbReference type="SAM" id="Phobius"/>
    </source>
</evidence>
<dbReference type="GO" id="GO:0005267">
    <property type="term" value="F:potassium channel activity"/>
    <property type="evidence" value="ECO:0007669"/>
    <property type="project" value="UniProtKB-KW"/>
</dbReference>